<keyword evidence="3" id="KW-0378">Hydrolase</keyword>
<dbReference type="SMART" id="SM00316">
    <property type="entry name" value="S1"/>
    <property type="match status" value="1"/>
</dbReference>
<comment type="caution">
    <text evidence="7">The sequence shown here is derived from an EMBL/GenBank/DDBJ whole genome shotgun (WGS) entry which is preliminary data.</text>
</comment>
<dbReference type="Proteomes" id="UP000662088">
    <property type="component" value="Unassembled WGS sequence"/>
</dbReference>
<keyword evidence="8" id="KW-1185">Reference proteome</keyword>
<comment type="cofactor">
    <cofactor evidence="1">
        <name>Mg(2+)</name>
        <dbReference type="ChEBI" id="CHEBI:18420"/>
    </cofactor>
</comment>
<dbReference type="EMBL" id="JACOOQ010000003">
    <property type="protein sequence ID" value="MBC5639323.1"/>
    <property type="molecule type" value="Genomic_DNA"/>
</dbReference>
<dbReference type="Pfam" id="PF10150">
    <property type="entry name" value="RNase_E_G"/>
    <property type="match status" value="1"/>
</dbReference>
<evidence type="ECO:0000313" key="8">
    <source>
        <dbReference type="Proteomes" id="UP000662088"/>
    </source>
</evidence>
<dbReference type="InterPro" id="IPR003029">
    <property type="entry name" value="S1_domain"/>
</dbReference>
<dbReference type="GO" id="GO:0006364">
    <property type="term" value="P:rRNA processing"/>
    <property type="evidence" value="ECO:0007669"/>
    <property type="project" value="TreeGrafter"/>
</dbReference>
<proteinExistence type="predicted"/>
<dbReference type="CDD" id="cd04453">
    <property type="entry name" value="S1_RNase_E"/>
    <property type="match status" value="1"/>
</dbReference>
<dbReference type="SUPFAM" id="SSF50249">
    <property type="entry name" value="Nucleic acid-binding proteins"/>
    <property type="match status" value="1"/>
</dbReference>
<evidence type="ECO:0000313" key="7">
    <source>
        <dbReference type="EMBL" id="MBC5639323.1"/>
    </source>
</evidence>
<sequence>MREVFVESREKQIRVAVKQNGELVQCIVEEETSKPQIGEIYKGRIKNIVPAINSIFVDIGLEKEAYMYYSDELKRMNIKKGQDILIEVVKEPLCDKGAKVTHKISIAGKNLVLIMGDEGLSLSKRIEDVIDRQRLTSIIKPIKDVGIVLRTESVKATEEELLKELAILLEKKNAMERKLRYSTNLGKLQSNTILKKFFEEIENKKTKVFFDNEEYLNNISEILKDKEHIQLSLYGEKRSLFDFYGIEKEILKLRHKKVNLPCGGYIIIDKTEAMYVIDVNSGKNIKGRDFSKTIFQTNLEAARECGRQIKLRNLSGIILIDFIDLREDYQKPKIIEELRKALKEDKGNVKVYPFTELGLIQVSRKRKGKSIYEYLEEPCKVCKSNGFLLKRSYIENLIRNEIIKCSRENSIKDFYIEIDKNYEHDITGDLFNFIKNIEGLDKEIYLNFAYDIEGYKIEPLIFSNQKDNYQHYKIKTIEKV</sequence>
<evidence type="ECO:0000256" key="4">
    <source>
        <dbReference type="ARBA" id="ARBA00022842"/>
    </source>
</evidence>
<name>A0A8I0DKP8_9CLOT</name>
<dbReference type="InterPro" id="IPR004659">
    <property type="entry name" value="RNase_E/G"/>
</dbReference>
<evidence type="ECO:0000256" key="5">
    <source>
        <dbReference type="ARBA" id="ARBA00022884"/>
    </source>
</evidence>
<dbReference type="GO" id="GO:0005737">
    <property type="term" value="C:cytoplasm"/>
    <property type="evidence" value="ECO:0007669"/>
    <property type="project" value="TreeGrafter"/>
</dbReference>
<dbReference type="GO" id="GO:0016787">
    <property type="term" value="F:hydrolase activity"/>
    <property type="evidence" value="ECO:0007669"/>
    <property type="project" value="UniProtKB-KW"/>
</dbReference>
<dbReference type="RefSeq" id="WP_186834633.1">
    <property type="nucleotide sequence ID" value="NZ_JACOOQ010000003.1"/>
</dbReference>
<keyword evidence="2" id="KW-0479">Metal-binding</keyword>
<dbReference type="PANTHER" id="PTHR30001:SF0">
    <property type="entry name" value="RIBONUCLEASE G"/>
    <property type="match status" value="1"/>
</dbReference>
<accession>A0A8I0DKP8</accession>
<dbReference type="GO" id="GO:0046872">
    <property type="term" value="F:metal ion binding"/>
    <property type="evidence" value="ECO:0007669"/>
    <property type="project" value="UniProtKB-KW"/>
</dbReference>
<organism evidence="7 8">
    <name type="scientific">Clostridium lentum</name>
    <dbReference type="NCBI Taxonomy" id="2763037"/>
    <lineage>
        <taxon>Bacteria</taxon>
        <taxon>Bacillati</taxon>
        <taxon>Bacillota</taxon>
        <taxon>Clostridia</taxon>
        <taxon>Eubacteriales</taxon>
        <taxon>Clostridiaceae</taxon>
        <taxon>Clostridium</taxon>
    </lineage>
</organism>
<dbReference type="PROSITE" id="PS50126">
    <property type="entry name" value="S1"/>
    <property type="match status" value="1"/>
</dbReference>
<evidence type="ECO:0000256" key="2">
    <source>
        <dbReference type="ARBA" id="ARBA00022723"/>
    </source>
</evidence>
<dbReference type="Gene3D" id="2.40.50.140">
    <property type="entry name" value="Nucleic acid-binding proteins"/>
    <property type="match status" value="1"/>
</dbReference>
<protein>
    <submittedName>
        <fullName evidence="7">Rne/Rng family ribonuclease</fullName>
    </submittedName>
</protein>
<dbReference type="InterPro" id="IPR012340">
    <property type="entry name" value="NA-bd_OB-fold"/>
</dbReference>
<feature type="domain" description="S1 motif" evidence="6">
    <location>
        <begin position="38"/>
        <end position="103"/>
    </location>
</feature>
<evidence type="ECO:0000259" key="6">
    <source>
        <dbReference type="PROSITE" id="PS50126"/>
    </source>
</evidence>
<dbReference type="GO" id="GO:0003723">
    <property type="term" value="F:RNA binding"/>
    <property type="evidence" value="ECO:0007669"/>
    <property type="project" value="UniProtKB-KW"/>
</dbReference>
<evidence type="ECO:0000256" key="3">
    <source>
        <dbReference type="ARBA" id="ARBA00022801"/>
    </source>
</evidence>
<keyword evidence="4" id="KW-0460">Magnesium</keyword>
<dbReference type="AlphaFoldDB" id="A0A8I0DKP8"/>
<dbReference type="NCBIfam" id="TIGR00757">
    <property type="entry name" value="RNaseEG"/>
    <property type="match status" value="1"/>
</dbReference>
<dbReference type="InterPro" id="IPR019307">
    <property type="entry name" value="RNA-bd_AU-1/RNase_E/G"/>
</dbReference>
<gene>
    <name evidence="7" type="ORF">H8R92_02530</name>
</gene>
<evidence type="ECO:0000256" key="1">
    <source>
        <dbReference type="ARBA" id="ARBA00001946"/>
    </source>
</evidence>
<reference evidence="7" key="1">
    <citation type="submission" date="2020-08" db="EMBL/GenBank/DDBJ databases">
        <title>Genome public.</title>
        <authorList>
            <person name="Liu C."/>
            <person name="Sun Q."/>
        </authorList>
    </citation>
    <scope>NUCLEOTIDE SEQUENCE</scope>
    <source>
        <strain evidence="7">NSJ-42</strain>
    </source>
</reference>
<dbReference type="PANTHER" id="PTHR30001">
    <property type="entry name" value="RIBONUCLEASE"/>
    <property type="match status" value="1"/>
</dbReference>
<keyword evidence="5" id="KW-0694">RNA-binding</keyword>
<dbReference type="GO" id="GO:0004540">
    <property type="term" value="F:RNA nuclease activity"/>
    <property type="evidence" value="ECO:0007669"/>
    <property type="project" value="InterPro"/>
</dbReference>